<evidence type="ECO:0000313" key="1">
    <source>
        <dbReference type="EMBL" id="SEP19366.1"/>
    </source>
</evidence>
<name>A0A1H8VVD5_9ACTN</name>
<organism evidence="1 2">
    <name type="scientific">Trujillonella endophytica</name>
    <dbReference type="NCBI Taxonomy" id="673521"/>
    <lineage>
        <taxon>Bacteria</taxon>
        <taxon>Bacillati</taxon>
        <taxon>Actinomycetota</taxon>
        <taxon>Actinomycetes</taxon>
        <taxon>Geodermatophilales</taxon>
        <taxon>Geodermatophilaceae</taxon>
        <taxon>Trujillonella</taxon>
    </lineage>
</organism>
<gene>
    <name evidence="1" type="ORF">SAMN05660991_03810</name>
</gene>
<dbReference type="GO" id="GO:0016787">
    <property type="term" value="F:hydrolase activity"/>
    <property type="evidence" value="ECO:0007669"/>
    <property type="project" value="UniProtKB-KW"/>
</dbReference>
<dbReference type="Gene3D" id="3.40.50.1820">
    <property type="entry name" value="alpha/beta hydrolase"/>
    <property type="match status" value="1"/>
</dbReference>
<sequence length="314" mass="32314">MSAPVTVEVDVRAVAPPGGARAVVDVFLPPADVGPAGTLWWLLPGGGMSRRYWDLDLPGAGLARFLAARGHVAVTVDHLGVGESSVPDDPYALTAHAVADVNAAVLRSVADGLRAGTIGPEPLPGLRTVGVGHSAGAGLLVTQQARHGGCEALALLGYGGRGMPEQLDPALARYADDPDGLRRALPGLVRDRFGTALPDLDRRHGRDRSAEPGVPGALARASTPLLALVGLAAMVPGNAAAEIAALDVPVLLAHGDREIGAPLAEVAPEFCGTGDLTLYRVTDSGHHHVVGPHRGRLFDRLLAWAGAVLPRGER</sequence>
<keyword evidence="1" id="KW-0378">Hydrolase</keyword>
<protein>
    <submittedName>
        <fullName evidence="1">Lysophospholipase, alpha-beta hydrolase superfamily</fullName>
    </submittedName>
</protein>
<reference evidence="2" key="1">
    <citation type="submission" date="2016-10" db="EMBL/GenBank/DDBJ databases">
        <authorList>
            <person name="Varghese N."/>
            <person name="Submissions S."/>
        </authorList>
    </citation>
    <scope>NUCLEOTIDE SEQUENCE [LARGE SCALE GENOMIC DNA]</scope>
    <source>
        <strain evidence="2">DSM 45413</strain>
    </source>
</reference>
<dbReference type="OrthoDB" id="5524362at2"/>
<dbReference type="Proteomes" id="UP000198960">
    <property type="component" value="Unassembled WGS sequence"/>
</dbReference>
<dbReference type="AlphaFoldDB" id="A0A1H8VVD5"/>
<dbReference type="RefSeq" id="WP_091947269.1">
    <property type="nucleotide sequence ID" value="NZ_FOEE01000014.1"/>
</dbReference>
<dbReference type="EMBL" id="FOEE01000014">
    <property type="protein sequence ID" value="SEP19366.1"/>
    <property type="molecule type" value="Genomic_DNA"/>
</dbReference>
<dbReference type="SUPFAM" id="SSF53474">
    <property type="entry name" value="alpha/beta-Hydrolases"/>
    <property type="match status" value="1"/>
</dbReference>
<dbReference type="STRING" id="673521.SAMN05660991_03810"/>
<evidence type="ECO:0000313" key="2">
    <source>
        <dbReference type="Proteomes" id="UP000198960"/>
    </source>
</evidence>
<dbReference type="InterPro" id="IPR029058">
    <property type="entry name" value="AB_hydrolase_fold"/>
</dbReference>
<keyword evidence="2" id="KW-1185">Reference proteome</keyword>
<accession>A0A1H8VVD5</accession>
<proteinExistence type="predicted"/>